<feature type="region of interest" description="Disordered" evidence="5">
    <location>
        <begin position="77"/>
        <end position="96"/>
    </location>
</feature>
<organism evidence="7 8">
    <name type="scientific">Clytia hemisphaerica</name>
    <dbReference type="NCBI Taxonomy" id="252671"/>
    <lineage>
        <taxon>Eukaryota</taxon>
        <taxon>Metazoa</taxon>
        <taxon>Cnidaria</taxon>
        <taxon>Hydrozoa</taxon>
        <taxon>Hydroidolina</taxon>
        <taxon>Leptothecata</taxon>
        <taxon>Obeliida</taxon>
        <taxon>Clytiidae</taxon>
        <taxon>Clytia</taxon>
    </lineage>
</organism>
<evidence type="ECO:0000256" key="4">
    <source>
        <dbReference type="SAM" id="Coils"/>
    </source>
</evidence>
<proteinExistence type="predicted"/>
<feature type="coiled-coil region" evidence="4">
    <location>
        <begin position="101"/>
        <end position="142"/>
    </location>
</feature>
<dbReference type="Proteomes" id="UP000594262">
    <property type="component" value="Unplaced"/>
</dbReference>
<keyword evidence="3" id="KW-0206">Cytoskeleton</keyword>
<dbReference type="InterPro" id="IPR026203">
    <property type="entry name" value="IHABP"/>
</dbReference>
<name>A0A7M5UK22_9CNID</name>
<evidence type="ECO:0000256" key="5">
    <source>
        <dbReference type="SAM" id="MobiDB-lite"/>
    </source>
</evidence>
<evidence type="ECO:0000256" key="3">
    <source>
        <dbReference type="ARBA" id="ARBA00023212"/>
    </source>
</evidence>
<evidence type="ECO:0000256" key="2">
    <source>
        <dbReference type="ARBA" id="ARBA00022490"/>
    </source>
</evidence>
<dbReference type="Pfam" id="PF15908">
    <property type="entry name" value="HMMR_C"/>
    <property type="match status" value="1"/>
</dbReference>
<keyword evidence="2" id="KW-0963">Cytoplasm</keyword>
<dbReference type="InterPro" id="IPR031794">
    <property type="entry name" value="HMMR_C"/>
</dbReference>
<evidence type="ECO:0000313" key="7">
    <source>
        <dbReference type="EnsemblMetazoa" id="CLYHEMP000405.1"/>
    </source>
</evidence>
<dbReference type="PANTHER" id="PTHR18956">
    <property type="entry name" value="HYALURONAN MEDIATED MOTILITY RECEPTOR"/>
    <property type="match status" value="1"/>
</dbReference>
<accession>A0A7M5UK22</accession>
<dbReference type="OrthoDB" id="419631at2759"/>
<feature type="domain" description="Hyaluronan-mediated motility receptor C-terminal" evidence="6">
    <location>
        <begin position="503"/>
        <end position="637"/>
    </location>
</feature>
<dbReference type="PANTHER" id="PTHR18956:SF6">
    <property type="entry name" value="HYALURONAN MEDIATED MOTILITY RECEPTOR"/>
    <property type="match status" value="1"/>
</dbReference>
<dbReference type="EnsemblMetazoa" id="CLYHEMT000405.1">
    <property type="protein sequence ID" value="CLYHEMP000405.1"/>
    <property type="gene ID" value="CLYHEMG000405"/>
</dbReference>
<keyword evidence="8" id="KW-1185">Reference proteome</keyword>
<reference evidence="7" key="1">
    <citation type="submission" date="2021-01" db="UniProtKB">
        <authorList>
            <consortium name="EnsemblMetazoa"/>
        </authorList>
    </citation>
    <scope>IDENTIFICATION</scope>
</reference>
<keyword evidence="4" id="KW-0175">Coiled coil</keyword>
<dbReference type="AlphaFoldDB" id="A0A7M5UK22"/>
<feature type="coiled-coil region" evidence="4">
    <location>
        <begin position="182"/>
        <end position="259"/>
    </location>
</feature>
<dbReference type="GeneID" id="136807027"/>
<comment type="subcellular location">
    <subcellularLocation>
        <location evidence="1">Cytoplasm</location>
        <location evidence="1">Cytoskeleton</location>
        <location evidence="1">Spindle</location>
    </subcellularLocation>
</comment>
<evidence type="ECO:0000256" key="1">
    <source>
        <dbReference type="ARBA" id="ARBA00004186"/>
    </source>
</evidence>
<dbReference type="Gene3D" id="1.10.287.1490">
    <property type="match status" value="1"/>
</dbReference>
<evidence type="ECO:0000259" key="6">
    <source>
        <dbReference type="Pfam" id="PF15908"/>
    </source>
</evidence>
<dbReference type="RefSeq" id="XP_066919701.1">
    <property type="nucleotide sequence ID" value="XM_067063600.1"/>
</dbReference>
<feature type="compositionally biased region" description="Basic and acidic residues" evidence="5">
    <location>
        <begin position="607"/>
        <end position="630"/>
    </location>
</feature>
<evidence type="ECO:0000313" key="8">
    <source>
        <dbReference type="Proteomes" id="UP000594262"/>
    </source>
</evidence>
<dbReference type="GO" id="GO:0005819">
    <property type="term" value="C:spindle"/>
    <property type="evidence" value="ECO:0007669"/>
    <property type="project" value="UniProtKB-SubCell"/>
</dbReference>
<feature type="region of interest" description="Disordered" evidence="5">
    <location>
        <begin position="607"/>
        <end position="641"/>
    </location>
</feature>
<sequence length="641" mass="74555">MFSKSKRFVDEGSCAPPVGLYSVPDQKSVKLAGFEKSARWLDKIPDTPAKKEDVTDASILSNHSLNNKSFNPMFVSSVKKKKPPTSKKPTSIKKDVSDPVRKSLEVDVEFQQSKVNALLEKIKSLEIQLKGTQDHSDDLEKSNEKLHELLGGMRNENAVLLQSQQAVEESRKMLEVEKTKAIKDLDAEIEQSARKLEELKSTHENEKTALNGKLQASQDINVDFRIQLESVESMMTDNLRDLSQKYENLEETLGNVQSDYKMKLQRSNSLVEKIKQANENSKHDLEVMHDVYNNLKHDYEYCQNQLIEMDTKSKEKESDLMQKIENLQGKVDELTGNLDQATNLLNEEKDKSLALSEEFNRSQSLLKCSQQQTEDKINECLRLTEELEEINLKLNTLTEDKKVLRENLDCTKRDIQSMHQQHEQNQKEYQSQIVTLESAKSNMTNDLEKLRTEYERSEMDLKKETERSKTLKQAFQEEIERLNSELDQSAQELKDLKDTKESGISQPQFEEMQKELESWKMKYEELETRVGPFMSQLEQFEFEKQALLSENAFTQHEMNKLSEKYAQILGHQNNKQKIHHIRKLKEENLTLKNDAMKLRAENTRLKRNHIENRENKFDQSKAFQGKENRNANKQPLKPCNF</sequence>
<protein>
    <recommendedName>
        <fullName evidence="6">Hyaluronan-mediated motility receptor C-terminal domain-containing protein</fullName>
    </recommendedName>
</protein>
<dbReference type="GO" id="GO:0005540">
    <property type="term" value="F:hyaluronic acid binding"/>
    <property type="evidence" value="ECO:0007669"/>
    <property type="project" value="InterPro"/>
</dbReference>